<dbReference type="GO" id="GO:0016787">
    <property type="term" value="F:hydrolase activity"/>
    <property type="evidence" value="ECO:0007669"/>
    <property type="project" value="UniProtKB-KW"/>
</dbReference>
<dbReference type="PANTHER" id="PTHR21661:SF35">
    <property type="entry name" value="EPOXIDE HYDROLASE"/>
    <property type="match status" value="1"/>
</dbReference>
<comment type="caution">
    <text evidence="5">The sequence shown here is derived from an EMBL/GenBank/DDBJ whole genome shotgun (WGS) entry which is preliminary data.</text>
</comment>
<evidence type="ECO:0000313" key="5">
    <source>
        <dbReference type="EMBL" id="GAA1965681.1"/>
    </source>
</evidence>
<proteinExistence type="inferred from homology"/>
<dbReference type="SUPFAM" id="SSF53474">
    <property type="entry name" value="alpha/beta-Hydrolases"/>
    <property type="match status" value="1"/>
</dbReference>
<organism evidence="5 6">
    <name type="scientific">Microbacterium deminutum</name>
    <dbReference type="NCBI Taxonomy" id="344164"/>
    <lineage>
        <taxon>Bacteria</taxon>
        <taxon>Bacillati</taxon>
        <taxon>Actinomycetota</taxon>
        <taxon>Actinomycetes</taxon>
        <taxon>Micrococcales</taxon>
        <taxon>Microbacteriaceae</taxon>
        <taxon>Microbacterium</taxon>
    </lineage>
</organism>
<dbReference type="PIRSF" id="PIRSF001112">
    <property type="entry name" value="Epoxide_hydrolase"/>
    <property type="match status" value="1"/>
</dbReference>
<feature type="domain" description="Epoxide hydrolase N-terminal" evidence="4">
    <location>
        <begin position="11"/>
        <end position="111"/>
    </location>
</feature>
<dbReference type="Pfam" id="PF06441">
    <property type="entry name" value="EHN"/>
    <property type="match status" value="1"/>
</dbReference>
<evidence type="ECO:0000259" key="4">
    <source>
        <dbReference type="Pfam" id="PF06441"/>
    </source>
</evidence>
<dbReference type="Gene3D" id="3.40.50.1820">
    <property type="entry name" value="alpha/beta hydrolase"/>
    <property type="match status" value="1"/>
</dbReference>
<dbReference type="InterPro" id="IPR016292">
    <property type="entry name" value="Epoxide_hydrolase"/>
</dbReference>
<evidence type="ECO:0000256" key="2">
    <source>
        <dbReference type="ARBA" id="ARBA00022797"/>
    </source>
</evidence>
<dbReference type="PANTHER" id="PTHR21661">
    <property type="entry name" value="EPOXIDE HYDROLASE 1-RELATED"/>
    <property type="match status" value="1"/>
</dbReference>
<keyword evidence="2" id="KW-0058">Aromatic hydrocarbons catabolism</keyword>
<dbReference type="Proteomes" id="UP001499933">
    <property type="component" value="Unassembled WGS sequence"/>
</dbReference>
<sequence>MSAVPPSVTAMRPFQIDVPDTVLQDLRDRLDRTRLLPDSPRRPASGMSAGYLRDLVGSWREFDWPQRQAWLNSHPQFLADVGDTTLHFVHRRAPRADAPALLIMHGWPHLFSLQLDFADLLSDFHVVVPSLPGFAFSTPYAHSPITEVRLAATMHALMTDVLGYDRYLTYGEDVSANVNDLIAATYADTVAGVIVTHSHFPSREERAVLTDPEERAFFDDLEAAGGPNGAYGHIQGTRPDTAAAALNDSPAGLVAWLAEKLVEWSDTPPGDPVAVERRISRERVLTEAMIYWVTESIGTSFRPYYEGADQPGEIPPVEVPAAVFIQRHEGTYPESIARGYYRDLRVFERLAEGGHFTAGEVPAALAERTRAFARELGLL</sequence>
<keyword evidence="3 5" id="KW-0378">Hydrolase</keyword>
<accession>A0ABN2R9G9</accession>
<keyword evidence="6" id="KW-1185">Reference proteome</keyword>
<reference evidence="5 6" key="1">
    <citation type="journal article" date="2019" name="Int. J. Syst. Evol. Microbiol.">
        <title>The Global Catalogue of Microorganisms (GCM) 10K type strain sequencing project: providing services to taxonomists for standard genome sequencing and annotation.</title>
        <authorList>
            <consortium name="The Broad Institute Genomics Platform"/>
            <consortium name="The Broad Institute Genome Sequencing Center for Infectious Disease"/>
            <person name="Wu L."/>
            <person name="Ma J."/>
        </authorList>
    </citation>
    <scope>NUCLEOTIDE SEQUENCE [LARGE SCALE GENOMIC DNA]</scope>
    <source>
        <strain evidence="5 6">JCM 14901</strain>
    </source>
</reference>
<evidence type="ECO:0000313" key="6">
    <source>
        <dbReference type="Proteomes" id="UP001499933"/>
    </source>
</evidence>
<dbReference type="InterPro" id="IPR010497">
    <property type="entry name" value="Epoxide_hydro_N"/>
</dbReference>
<dbReference type="EMBL" id="BAAAOG010000007">
    <property type="protein sequence ID" value="GAA1965681.1"/>
    <property type="molecule type" value="Genomic_DNA"/>
</dbReference>
<dbReference type="InterPro" id="IPR029058">
    <property type="entry name" value="AB_hydrolase_fold"/>
</dbReference>
<comment type="similarity">
    <text evidence="1">Belongs to the peptidase S33 family.</text>
</comment>
<evidence type="ECO:0000256" key="3">
    <source>
        <dbReference type="ARBA" id="ARBA00022801"/>
    </source>
</evidence>
<gene>
    <name evidence="5" type="ORF">GCM10009776_30760</name>
</gene>
<evidence type="ECO:0000256" key="1">
    <source>
        <dbReference type="ARBA" id="ARBA00010088"/>
    </source>
</evidence>
<protein>
    <submittedName>
        <fullName evidence="5">Epoxide hydrolase</fullName>
    </submittedName>
</protein>
<name>A0ABN2R9G9_9MICO</name>